<dbReference type="GO" id="GO:0016829">
    <property type="term" value="F:lyase activity"/>
    <property type="evidence" value="ECO:0007669"/>
    <property type="project" value="UniProtKB-KW"/>
</dbReference>
<dbReference type="InterPro" id="IPR004651">
    <property type="entry name" value="HisF"/>
</dbReference>
<evidence type="ECO:0000256" key="2">
    <source>
        <dbReference type="ARBA" id="ARBA00009667"/>
    </source>
</evidence>
<dbReference type="InterPro" id="IPR011060">
    <property type="entry name" value="RibuloseP-bd_barrel"/>
</dbReference>
<evidence type="ECO:0000256" key="7">
    <source>
        <dbReference type="ARBA" id="ARBA00023102"/>
    </source>
</evidence>
<dbReference type="CDD" id="cd04731">
    <property type="entry name" value="HisF"/>
    <property type="match status" value="1"/>
</dbReference>
<dbReference type="InterPro" id="IPR006062">
    <property type="entry name" value="His_biosynth"/>
</dbReference>
<evidence type="ECO:0000256" key="4">
    <source>
        <dbReference type="ARBA" id="ARBA00012809"/>
    </source>
</evidence>
<reference evidence="16" key="1">
    <citation type="submission" date="2017-08" db="EMBL/GenBank/DDBJ databases">
        <authorList>
            <person name="Varghese N."/>
            <person name="Submissions S."/>
        </authorList>
    </citation>
    <scope>NUCLEOTIDE SEQUENCE [LARGE SCALE GENOMIC DNA]</scope>
    <source>
        <strain evidence="16">KCTC 23107</strain>
    </source>
</reference>
<dbReference type="AlphaFoldDB" id="A0A286ICI6"/>
<dbReference type="GO" id="GO:0000105">
    <property type="term" value="P:L-histidine biosynthetic process"/>
    <property type="evidence" value="ECO:0007669"/>
    <property type="project" value="UniProtKB-UniPathway"/>
</dbReference>
<dbReference type="EC" id="4.3.2.10" evidence="4"/>
<evidence type="ECO:0000313" key="16">
    <source>
        <dbReference type="Proteomes" id="UP000219465"/>
    </source>
</evidence>
<accession>A0A286ICI6</accession>
<evidence type="ECO:0000256" key="10">
    <source>
        <dbReference type="ARBA" id="ARBA00030264"/>
    </source>
</evidence>
<evidence type="ECO:0000256" key="1">
    <source>
        <dbReference type="ARBA" id="ARBA00005091"/>
    </source>
</evidence>
<sequence length="252" mass="26692">MLTTRVIPTLLLKQGGLVKTTKFAKPVYIGDPINAIKIFNTKEVDELIILDISASREGRPPAFETISNITAECFMPLAYGGGIRTVEDIRAILKAGVEKVVLNHAALATPDLVRAAADEFGSQAIIVSIDVKKTLFGGFQVHSASGARVSEKDPVKWARQVEALGAGEIYLTSVDHEGMMNGYKLDLVETVCAAVSVPVIASGGAGNVEDFKAAKQKGASAVAAGAMFVFQGRHKAVLITYPPRDQLEAALG</sequence>
<organism evidence="15 16">
    <name type="scientific">Hoeflea halophila</name>
    <dbReference type="NCBI Taxonomy" id="714899"/>
    <lineage>
        <taxon>Bacteria</taxon>
        <taxon>Pseudomonadati</taxon>
        <taxon>Pseudomonadota</taxon>
        <taxon>Alphaproteobacteria</taxon>
        <taxon>Hyphomicrobiales</taxon>
        <taxon>Rhizobiaceae</taxon>
        <taxon>Hoeflea</taxon>
    </lineage>
</organism>
<comment type="catalytic activity">
    <reaction evidence="13">
        <text>5-[(5-phospho-1-deoxy-D-ribulos-1-ylimino)methylamino]-1-(5-phospho-beta-D-ribosyl)imidazole-4-carboxamide + L-glutamine = D-erythro-1-(imidazol-4-yl)glycerol 3-phosphate + 5-amino-1-(5-phospho-beta-D-ribosyl)imidazole-4-carboxamide + L-glutamate + H(+)</text>
        <dbReference type="Rhea" id="RHEA:24793"/>
        <dbReference type="ChEBI" id="CHEBI:15378"/>
        <dbReference type="ChEBI" id="CHEBI:29985"/>
        <dbReference type="ChEBI" id="CHEBI:58278"/>
        <dbReference type="ChEBI" id="CHEBI:58359"/>
        <dbReference type="ChEBI" id="CHEBI:58475"/>
        <dbReference type="ChEBI" id="CHEBI:58525"/>
        <dbReference type="EC" id="4.3.2.10"/>
    </reaction>
</comment>
<dbReference type="EMBL" id="OCPC01000004">
    <property type="protein sequence ID" value="SOE17825.1"/>
    <property type="molecule type" value="Genomic_DNA"/>
</dbReference>
<gene>
    <name evidence="15" type="ORF">SAMN05877838_2729</name>
</gene>
<proteinExistence type="inferred from homology"/>
<comment type="subunit">
    <text evidence="3">Heterodimer of HisH and HisF.</text>
</comment>
<keyword evidence="7 14" id="KW-0368">Histidine biosynthesis</keyword>
<name>A0A286ICI6_9HYPH</name>
<comment type="pathway">
    <text evidence="1">Amino-acid biosynthesis; L-histidine biosynthesis; L-histidine from 5-phospho-alpha-D-ribose 1-diphosphate: step 5/9.</text>
</comment>
<evidence type="ECO:0000256" key="13">
    <source>
        <dbReference type="ARBA" id="ARBA00047838"/>
    </source>
</evidence>
<dbReference type="InterPro" id="IPR013785">
    <property type="entry name" value="Aldolase_TIM"/>
</dbReference>
<evidence type="ECO:0000313" key="15">
    <source>
        <dbReference type="EMBL" id="SOE17825.1"/>
    </source>
</evidence>
<evidence type="ECO:0000256" key="9">
    <source>
        <dbReference type="ARBA" id="ARBA00025475"/>
    </source>
</evidence>
<evidence type="ECO:0000256" key="12">
    <source>
        <dbReference type="ARBA" id="ARBA00032401"/>
    </source>
</evidence>
<dbReference type="UniPathway" id="UPA00031">
    <property type="reaction ID" value="UER00010"/>
</dbReference>
<keyword evidence="8" id="KW-0456">Lyase</keyword>
<evidence type="ECO:0000256" key="14">
    <source>
        <dbReference type="RuleBase" id="RU003657"/>
    </source>
</evidence>
<dbReference type="PANTHER" id="PTHR21235:SF2">
    <property type="entry name" value="IMIDAZOLE GLYCEROL PHOSPHATE SYNTHASE HISHF"/>
    <property type="match status" value="1"/>
</dbReference>
<dbReference type="Gene3D" id="3.20.20.70">
    <property type="entry name" value="Aldolase class I"/>
    <property type="match status" value="1"/>
</dbReference>
<dbReference type="Proteomes" id="UP000219465">
    <property type="component" value="Unassembled WGS sequence"/>
</dbReference>
<dbReference type="SUPFAM" id="SSF51366">
    <property type="entry name" value="Ribulose-phoshate binding barrel"/>
    <property type="match status" value="1"/>
</dbReference>
<evidence type="ECO:0000256" key="8">
    <source>
        <dbReference type="ARBA" id="ARBA00023239"/>
    </source>
</evidence>
<evidence type="ECO:0000256" key="11">
    <source>
        <dbReference type="ARBA" id="ARBA00031409"/>
    </source>
</evidence>
<dbReference type="InterPro" id="IPR050064">
    <property type="entry name" value="IGPS_HisA/HisF"/>
</dbReference>
<protein>
    <recommendedName>
        <fullName evidence="5">Imidazole glycerol phosphate synthase subunit HisF</fullName>
        <ecNumber evidence="4">4.3.2.10</ecNumber>
    </recommendedName>
    <alternativeName>
        <fullName evidence="10">IGP synthase cyclase subunit</fullName>
    </alternativeName>
    <alternativeName>
        <fullName evidence="11">IGP synthase subunit HisF</fullName>
    </alternativeName>
    <alternativeName>
        <fullName evidence="12">ImGP synthase subunit HisF</fullName>
    </alternativeName>
</protein>
<dbReference type="GO" id="GO:0000107">
    <property type="term" value="F:imidazoleglycerol-phosphate synthase activity"/>
    <property type="evidence" value="ECO:0007669"/>
    <property type="project" value="InterPro"/>
</dbReference>
<comment type="function">
    <text evidence="9">IGPS catalyzes the conversion of PRFAR and glutamine to IGP, AICAR and glutamate. The HisF subunit catalyzes the cyclization activity that produces IGP and AICAR from PRFAR using the ammonia provided by the HisH subunit.</text>
</comment>
<dbReference type="PANTHER" id="PTHR21235">
    <property type="entry name" value="IMIDAZOLE GLYCEROL PHOSPHATE SYNTHASE SUBUNIT HISF/H IGP SYNTHASE SUBUNIT HISF/H"/>
    <property type="match status" value="1"/>
</dbReference>
<comment type="similarity">
    <text evidence="2 14">Belongs to the HisA/HisF family.</text>
</comment>
<evidence type="ECO:0000256" key="5">
    <source>
        <dbReference type="ARBA" id="ARBA00016318"/>
    </source>
</evidence>
<evidence type="ECO:0000256" key="3">
    <source>
        <dbReference type="ARBA" id="ARBA00011152"/>
    </source>
</evidence>
<evidence type="ECO:0000256" key="6">
    <source>
        <dbReference type="ARBA" id="ARBA00022605"/>
    </source>
</evidence>
<dbReference type="NCBIfam" id="NF038364">
    <property type="entry name" value="AglZ_HisF2_fam"/>
    <property type="match status" value="1"/>
</dbReference>
<dbReference type="OrthoDB" id="9781903at2"/>
<keyword evidence="6 14" id="KW-0028">Amino-acid biosynthesis</keyword>
<dbReference type="RefSeq" id="WP_097108328.1">
    <property type="nucleotide sequence ID" value="NZ_OCPC01000004.1"/>
</dbReference>
<dbReference type="Pfam" id="PF00977">
    <property type="entry name" value="His_biosynth"/>
    <property type="match status" value="1"/>
</dbReference>
<keyword evidence="16" id="KW-1185">Reference proteome</keyword>